<evidence type="ECO:0000259" key="7">
    <source>
        <dbReference type="Pfam" id="PF06271"/>
    </source>
</evidence>
<dbReference type="RefSeq" id="WP_003983493.1">
    <property type="nucleotide sequence ID" value="NZ_CP043497.1"/>
</dbReference>
<evidence type="ECO:0000256" key="1">
    <source>
        <dbReference type="ARBA" id="ARBA00004651"/>
    </source>
</evidence>
<evidence type="ECO:0000256" key="3">
    <source>
        <dbReference type="ARBA" id="ARBA00022692"/>
    </source>
</evidence>
<evidence type="ECO:0000256" key="4">
    <source>
        <dbReference type="ARBA" id="ARBA00022989"/>
    </source>
</evidence>
<dbReference type="InterPro" id="IPR051791">
    <property type="entry name" value="Pra-immunoreactive"/>
</dbReference>
<dbReference type="Proteomes" id="UP000829494">
    <property type="component" value="Chromosome"/>
</dbReference>
<evidence type="ECO:0000256" key="2">
    <source>
        <dbReference type="ARBA" id="ARBA00022475"/>
    </source>
</evidence>
<feature type="transmembrane region" description="Helical" evidence="6">
    <location>
        <begin position="20"/>
        <end position="45"/>
    </location>
</feature>
<feature type="domain" description="RDD" evidence="7">
    <location>
        <begin position="18"/>
        <end position="127"/>
    </location>
</feature>
<protein>
    <submittedName>
        <fullName evidence="8">RDD family protein</fullName>
    </submittedName>
</protein>
<keyword evidence="4 6" id="KW-1133">Transmembrane helix</keyword>
<organism evidence="8 9">
    <name type="scientific">Streptomyces rimosus subsp. rimosus</name>
    <dbReference type="NCBI Taxonomy" id="132474"/>
    <lineage>
        <taxon>Bacteria</taxon>
        <taxon>Bacillati</taxon>
        <taxon>Actinomycetota</taxon>
        <taxon>Actinomycetes</taxon>
        <taxon>Kitasatosporales</taxon>
        <taxon>Streptomycetaceae</taxon>
        <taxon>Streptomyces</taxon>
    </lineage>
</organism>
<feature type="transmembrane region" description="Helical" evidence="6">
    <location>
        <begin position="65"/>
        <end position="91"/>
    </location>
</feature>
<evidence type="ECO:0000256" key="6">
    <source>
        <dbReference type="SAM" id="Phobius"/>
    </source>
</evidence>
<dbReference type="Pfam" id="PF06271">
    <property type="entry name" value="RDD"/>
    <property type="match status" value="1"/>
</dbReference>
<name>A0ABY3ZDL8_STRRM</name>
<keyword evidence="9" id="KW-1185">Reference proteome</keyword>
<evidence type="ECO:0000256" key="5">
    <source>
        <dbReference type="ARBA" id="ARBA00023136"/>
    </source>
</evidence>
<comment type="subcellular location">
    <subcellularLocation>
        <location evidence="1">Cell membrane</location>
        <topology evidence="1">Multi-pass membrane protein</topology>
    </subcellularLocation>
</comment>
<evidence type="ECO:0000313" key="9">
    <source>
        <dbReference type="Proteomes" id="UP000829494"/>
    </source>
</evidence>
<dbReference type="InterPro" id="IPR010432">
    <property type="entry name" value="RDD"/>
</dbReference>
<accession>A0ABY3ZDL8</accession>
<keyword evidence="2" id="KW-1003">Cell membrane</keyword>
<dbReference type="PANTHER" id="PTHR36115">
    <property type="entry name" value="PROLINE-RICH ANTIGEN HOMOLOG-RELATED"/>
    <property type="match status" value="1"/>
</dbReference>
<feature type="transmembrane region" description="Helical" evidence="6">
    <location>
        <begin position="112"/>
        <end position="131"/>
    </location>
</feature>
<dbReference type="GeneID" id="71455841"/>
<keyword evidence="3 6" id="KW-0812">Transmembrane</keyword>
<evidence type="ECO:0000313" key="8">
    <source>
        <dbReference type="EMBL" id="UNZ08209.1"/>
    </source>
</evidence>
<reference evidence="8 9" key="1">
    <citation type="submission" date="2022-03" db="EMBL/GenBank/DDBJ databases">
        <title>Complete genome of Streptomyces rimosus ssp. rimosus R7 (=ATCC 10970).</title>
        <authorList>
            <person name="Beganovic S."/>
            <person name="Ruckert C."/>
            <person name="Busche T."/>
            <person name="Kalinowski J."/>
            <person name="Wittmann C."/>
        </authorList>
    </citation>
    <scope>NUCLEOTIDE SEQUENCE [LARGE SCALE GENOMIC DNA]</scope>
    <source>
        <strain evidence="8 9">R7</strain>
    </source>
</reference>
<proteinExistence type="predicted"/>
<gene>
    <name evidence="8" type="ORF">SRIMR7_39250</name>
</gene>
<dbReference type="EMBL" id="CP094298">
    <property type="protein sequence ID" value="UNZ08209.1"/>
    <property type="molecule type" value="Genomic_DNA"/>
</dbReference>
<dbReference type="PANTHER" id="PTHR36115:SF6">
    <property type="entry name" value="PROLINE-RICH ANTIGEN HOMOLOG"/>
    <property type="match status" value="1"/>
</dbReference>
<keyword evidence="5 6" id="KW-0472">Membrane</keyword>
<sequence length="164" mass="17330">MTRPSPADGPARFQGRAAGLVSRTVAAVADILVVLGIAVLADLFAGAVRFLVLGPPFAPPKLSDWLTGVLGFALTVGYLAVSWTVTGQTVGARLMGLRVVRRPGRPLGAGRALLRAVLCVVFPLGLFWTPLSRRDASVADLVVRSAVVYDWYGGRARDGQRPLP</sequence>